<dbReference type="NCBIfam" id="TIGR01050">
    <property type="entry name" value="rpsS_bact"/>
    <property type="match status" value="1"/>
</dbReference>
<comment type="similarity">
    <text evidence="1 7 8">Belongs to the universal ribosomal protein uS19 family.</text>
</comment>
<keyword evidence="10" id="KW-1185">Reference proteome</keyword>
<keyword evidence="4 7" id="KW-0689">Ribosomal protein</keyword>
<keyword evidence="2 7" id="KW-0699">rRNA-binding</keyword>
<dbReference type="PANTHER" id="PTHR11880:SF8">
    <property type="entry name" value="SMALL RIBOSOMAL SUBUNIT PROTEIN US19M"/>
    <property type="match status" value="1"/>
</dbReference>
<evidence type="ECO:0000256" key="3">
    <source>
        <dbReference type="ARBA" id="ARBA00022884"/>
    </source>
</evidence>
<name>J3Z1A2_CARRU</name>
<evidence type="ECO:0000256" key="5">
    <source>
        <dbReference type="ARBA" id="ARBA00023274"/>
    </source>
</evidence>
<dbReference type="HAMAP" id="MF_00531">
    <property type="entry name" value="Ribosomal_uS19"/>
    <property type="match status" value="1"/>
</dbReference>
<dbReference type="Proteomes" id="UP000003934">
    <property type="component" value="Chromosome"/>
</dbReference>
<dbReference type="GO" id="GO:0000028">
    <property type="term" value="P:ribosomal small subunit assembly"/>
    <property type="evidence" value="ECO:0007669"/>
    <property type="project" value="TreeGrafter"/>
</dbReference>
<comment type="function">
    <text evidence="7">Protein S19 forms a complex with S13 that binds strongly to the 16S ribosomal RNA.</text>
</comment>
<sequence length="86" mass="10219">MTRSIKKGFFIHKSVYKNFNKKEFKTWSRNSTIIPDMIDNSILVHNGKKFIKIYINEDMIGHKLGEFSLTRNFKSHTKKNKKKNAK</sequence>
<evidence type="ECO:0000256" key="6">
    <source>
        <dbReference type="ARBA" id="ARBA00035163"/>
    </source>
</evidence>
<dbReference type="PRINTS" id="PR00975">
    <property type="entry name" value="RIBOSOMALS19"/>
</dbReference>
<dbReference type="GO" id="GO:0015935">
    <property type="term" value="C:small ribosomal subunit"/>
    <property type="evidence" value="ECO:0007669"/>
    <property type="project" value="InterPro"/>
</dbReference>
<evidence type="ECO:0000256" key="4">
    <source>
        <dbReference type="ARBA" id="ARBA00022980"/>
    </source>
</evidence>
<dbReference type="KEGG" id="crh:A353_0192"/>
<keyword evidence="3 7" id="KW-0694">RNA-binding</keyword>
<proteinExistence type="inferred from homology"/>
<reference evidence="9 10" key="1">
    <citation type="journal article" date="2012" name="Mol. Biol. Evol.">
        <title>Genome reduction and co-evolution between the primary and secondary bacterial symbionts of psyllids.</title>
        <authorList>
            <person name="Sloan D.B."/>
            <person name="Moran N.A."/>
        </authorList>
    </citation>
    <scope>NUCLEOTIDE SEQUENCE [LARGE SCALE GENOMIC DNA]</scope>
    <source>
        <strain evidence="9 10">HC</strain>
    </source>
</reference>
<dbReference type="PANTHER" id="PTHR11880">
    <property type="entry name" value="RIBOSOMAL PROTEIN S19P FAMILY MEMBER"/>
    <property type="match status" value="1"/>
</dbReference>
<dbReference type="InterPro" id="IPR023575">
    <property type="entry name" value="Ribosomal_uS19_SF"/>
</dbReference>
<dbReference type="Pfam" id="PF00203">
    <property type="entry name" value="Ribosomal_S19"/>
    <property type="match status" value="1"/>
</dbReference>
<dbReference type="OrthoDB" id="9797833at2"/>
<dbReference type="InterPro" id="IPR020934">
    <property type="entry name" value="Ribosomal_uS19_CS"/>
</dbReference>
<dbReference type="STRING" id="1202538.A353_0192"/>
<dbReference type="GeneID" id="67454715"/>
<dbReference type="Gene3D" id="3.30.860.10">
    <property type="entry name" value="30s Ribosomal Protein S19, Chain A"/>
    <property type="match status" value="1"/>
</dbReference>
<dbReference type="EMBL" id="CP003543">
    <property type="protein sequence ID" value="AFP84019.1"/>
    <property type="molecule type" value="Genomic_DNA"/>
</dbReference>
<dbReference type="PATRIC" id="fig|1202538.3.peg.164"/>
<dbReference type="InterPro" id="IPR002222">
    <property type="entry name" value="Ribosomal_uS19"/>
</dbReference>
<evidence type="ECO:0000256" key="2">
    <source>
        <dbReference type="ARBA" id="ARBA00022730"/>
    </source>
</evidence>
<evidence type="ECO:0000256" key="1">
    <source>
        <dbReference type="ARBA" id="ARBA00007345"/>
    </source>
</evidence>
<dbReference type="RefSeq" id="WP_014887319.1">
    <property type="nucleotide sequence ID" value="NC_018416.1"/>
</dbReference>
<dbReference type="GO" id="GO:0003735">
    <property type="term" value="F:structural constituent of ribosome"/>
    <property type="evidence" value="ECO:0007669"/>
    <property type="project" value="InterPro"/>
</dbReference>
<evidence type="ECO:0000313" key="10">
    <source>
        <dbReference type="Proteomes" id="UP000003934"/>
    </source>
</evidence>
<dbReference type="InterPro" id="IPR005732">
    <property type="entry name" value="Ribosomal_uS19_bac-type"/>
</dbReference>
<dbReference type="GO" id="GO:0006412">
    <property type="term" value="P:translation"/>
    <property type="evidence" value="ECO:0007669"/>
    <property type="project" value="UniProtKB-UniRule"/>
</dbReference>
<evidence type="ECO:0000256" key="8">
    <source>
        <dbReference type="RuleBase" id="RU003485"/>
    </source>
</evidence>
<accession>J3Z1A2</accession>
<evidence type="ECO:0000313" key="9">
    <source>
        <dbReference type="EMBL" id="AFP84019.1"/>
    </source>
</evidence>
<gene>
    <name evidence="7 9" type="primary">rpsS</name>
    <name evidence="9" type="ORF">A353_0192</name>
</gene>
<protein>
    <recommendedName>
        <fullName evidence="6 7">Small ribosomal subunit protein uS19</fullName>
    </recommendedName>
</protein>
<dbReference type="HOGENOM" id="CLU_144911_0_1_6"/>
<dbReference type="GO" id="GO:0005737">
    <property type="term" value="C:cytoplasm"/>
    <property type="evidence" value="ECO:0007669"/>
    <property type="project" value="UniProtKB-ARBA"/>
</dbReference>
<evidence type="ECO:0000256" key="7">
    <source>
        <dbReference type="HAMAP-Rule" id="MF_00531"/>
    </source>
</evidence>
<dbReference type="PIRSF" id="PIRSF002144">
    <property type="entry name" value="Ribosomal_S19"/>
    <property type="match status" value="1"/>
</dbReference>
<organism evidence="9 10">
    <name type="scientific">Candidatus Carsonella ruddii HC isolate Thao2000</name>
    <dbReference type="NCBI Taxonomy" id="1202538"/>
    <lineage>
        <taxon>Bacteria</taxon>
        <taxon>Pseudomonadati</taxon>
        <taxon>Pseudomonadota</taxon>
        <taxon>Gammaproteobacteria</taxon>
        <taxon>Oceanospirillales</taxon>
        <taxon>Halomonadaceae</taxon>
        <taxon>Zymobacter group</taxon>
        <taxon>Candidatus Carsonella</taxon>
    </lineage>
</organism>
<dbReference type="FunFam" id="3.30.860.10:FF:000001">
    <property type="entry name" value="30S ribosomal protein S19"/>
    <property type="match status" value="1"/>
</dbReference>
<keyword evidence="5 7" id="KW-0687">Ribonucleoprotein</keyword>
<dbReference type="AlphaFoldDB" id="J3Z1A2"/>
<dbReference type="SUPFAM" id="SSF54570">
    <property type="entry name" value="Ribosomal protein S19"/>
    <property type="match status" value="1"/>
</dbReference>
<dbReference type="GO" id="GO:0019843">
    <property type="term" value="F:rRNA binding"/>
    <property type="evidence" value="ECO:0007669"/>
    <property type="project" value="UniProtKB-UniRule"/>
</dbReference>
<dbReference type="PROSITE" id="PS00323">
    <property type="entry name" value="RIBOSOMAL_S19"/>
    <property type="match status" value="1"/>
</dbReference>